<dbReference type="AlphaFoldDB" id="A0A4R8SUV6"/>
<gene>
    <name evidence="1" type="ORF">CCUG60884_01231</name>
</gene>
<dbReference type="Proteomes" id="UP000294604">
    <property type="component" value="Unassembled WGS sequence"/>
</dbReference>
<evidence type="ECO:0000313" key="1">
    <source>
        <dbReference type="EMBL" id="TEA06094.1"/>
    </source>
</evidence>
<reference evidence="1 2" key="1">
    <citation type="journal article" date="2019" name="Sci. Rep.">
        <title>Extended insight into the Mycobacterium chelonae-abscessus complex through whole genome sequencing of Mycobacterium salmoniphilum outbreak and Mycobacterium salmoniphilum-like strains.</title>
        <authorList>
            <person name="Behra P.R.K."/>
            <person name="Das S."/>
            <person name="Pettersson B.M.F."/>
            <person name="Shirreff L."/>
            <person name="DuCote T."/>
            <person name="Jacobsson K.G."/>
            <person name="Ennis D.G."/>
            <person name="Kirsebom L.A."/>
        </authorList>
    </citation>
    <scope>NUCLEOTIDE SEQUENCE [LARGE SCALE GENOMIC DNA]</scope>
    <source>
        <strain evidence="1 2">CCUG 60884</strain>
    </source>
</reference>
<proteinExistence type="predicted"/>
<accession>A0A4R8SUV6</accession>
<organism evidence="1 2">
    <name type="scientific">Mycobacteroides salmoniphilum</name>
    <dbReference type="NCBI Taxonomy" id="404941"/>
    <lineage>
        <taxon>Bacteria</taxon>
        <taxon>Bacillati</taxon>
        <taxon>Actinomycetota</taxon>
        <taxon>Actinomycetes</taxon>
        <taxon>Mycobacteriales</taxon>
        <taxon>Mycobacteriaceae</taxon>
        <taxon>Mycobacteroides</taxon>
    </lineage>
</organism>
<evidence type="ECO:0000313" key="2">
    <source>
        <dbReference type="Proteomes" id="UP000294604"/>
    </source>
</evidence>
<protein>
    <submittedName>
        <fullName evidence="1">Uncharacterized protein</fullName>
    </submittedName>
</protein>
<comment type="caution">
    <text evidence="1">The sequence shown here is derived from an EMBL/GenBank/DDBJ whole genome shotgun (WGS) entry which is preliminary data.</text>
</comment>
<dbReference type="EMBL" id="PECL01000007">
    <property type="protein sequence ID" value="TEA06094.1"/>
    <property type="molecule type" value="Genomic_DNA"/>
</dbReference>
<sequence>MVSVQDERAVTGSDRRKNVVVCTRPKLGSQRLLILNTKDTLPTVIWYFPKTNAVALAIALQSLACALPRTGKSGGRFSRAHPSRVREALLWLVGADLEVQSIRMASHDVREVVQRFSDPRVRGVPQ</sequence>
<name>A0A4R8SUV6_9MYCO</name>